<dbReference type="Proteomes" id="UP000565441">
    <property type="component" value="Unassembled WGS sequence"/>
</dbReference>
<dbReference type="OrthoDB" id="2192830at2759"/>
<keyword evidence="5 10" id="KW-0256">Endoplasmic reticulum</keyword>
<evidence type="ECO:0000256" key="8">
    <source>
        <dbReference type="ARBA" id="ARBA00023098"/>
    </source>
</evidence>
<evidence type="ECO:0000256" key="7">
    <source>
        <dbReference type="ARBA" id="ARBA00023055"/>
    </source>
</evidence>
<protein>
    <recommendedName>
        <fullName evidence="10">Protein ARV</fullName>
    </recommendedName>
</protein>
<dbReference type="GO" id="GO:0097036">
    <property type="term" value="P:regulation of plasma membrane sterol distribution"/>
    <property type="evidence" value="ECO:0007669"/>
    <property type="project" value="UniProtKB-UniRule"/>
</dbReference>
<accession>A0A8H5HAK2</accession>
<name>A0A8H5HAK2_9AGAR</name>
<keyword evidence="4 10" id="KW-0812">Transmembrane</keyword>
<keyword evidence="10" id="KW-0746">Sphingolipid metabolism</keyword>
<evidence type="ECO:0000256" key="3">
    <source>
        <dbReference type="ARBA" id="ARBA00022448"/>
    </source>
</evidence>
<dbReference type="GO" id="GO:0006665">
    <property type="term" value="P:sphingolipid metabolic process"/>
    <property type="evidence" value="ECO:0007669"/>
    <property type="project" value="UniProtKB-UniRule"/>
</dbReference>
<comment type="function">
    <text evidence="10">Regulates also the sphingolipid metabolism.</text>
</comment>
<keyword evidence="7 10" id="KW-0445">Lipid transport</keyword>
<reference evidence="11 12" key="1">
    <citation type="journal article" date="2020" name="ISME J.">
        <title>Uncovering the hidden diversity of litter-decomposition mechanisms in mushroom-forming fungi.</title>
        <authorList>
            <person name="Floudas D."/>
            <person name="Bentzer J."/>
            <person name="Ahren D."/>
            <person name="Johansson T."/>
            <person name="Persson P."/>
            <person name="Tunlid A."/>
        </authorList>
    </citation>
    <scope>NUCLEOTIDE SEQUENCE [LARGE SCALE GENOMIC DNA]</scope>
    <source>
        <strain evidence="11 12">CBS 661.87</strain>
    </source>
</reference>
<sequence>MPICTTCTSFTPYLYTVYASAYNLRLEQCSKCHSFADPYVEHDSLTLLLDLILLKRDVYRHLLYNRGTEPRRLIEKAKDEGMQTQSAEASQHLPRNRERERWLHILRLGSALVVLDAFIRWSHLNPNQPANLSPWTKETMNSVLRVFLGCCAGKLADFSLQHSVFSSTVIDTLAFHTGIMTACYIMLQLISWVQAWRYKGSAPPTSDIKREFRFSLIPLTLFYSSLTKLFLLFLLTIWRPTSTPQAAAEPREAWLGAFLFNNAFINAFKVLDEDQIDREWVIRNILGGMSAGFGLRVVLDTHPIVTSIIILAGWRIKTGVASVVSGWVGGDEITGEAWRAYV</sequence>
<evidence type="ECO:0000256" key="9">
    <source>
        <dbReference type="ARBA" id="ARBA00023136"/>
    </source>
</evidence>
<proteinExistence type="inferred from homology"/>
<evidence type="ECO:0000256" key="6">
    <source>
        <dbReference type="ARBA" id="ARBA00022989"/>
    </source>
</evidence>
<dbReference type="GO" id="GO:0005789">
    <property type="term" value="C:endoplasmic reticulum membrane"/>
    <property type="evidence" value="ECO:0007669"/>
    <property type="project" value="UniProtKB-SubCell"/>
</dbReference>
<evidence type="ECO:0000313" key="12">
    <source>
        <dbReference type="Proteomes" id="UP000565441"/>
    </source>
</evidence>
<feature type="transmembrane region" description="Helical" evidence="10">
    <location>
        <begin position="173"/>
        <end position="193"/>
    </location>
</feature>
<dbReference type="PANTHER" id="PTHR14467:SF0">
    <property type="entry name" value="PROTEIN ARV1"/>
    <property type="match status" value="1"/>
</dbReference>
<keyword evidence="9 10" id="KW-0472">Membrane</keyword>
<evidence type="ECO:0000256" key="1">
    <source>
        <dbReference type="ARBA" id="ARBA00004477"/>
    </source>
</evidence>
<dbReference type="PANTHER" id="PTHR14467">
    <property type="entry name" value="ARV1"/>
    <property type="match status" value="1"/>
</dbReference>
<dbReference type="GO" id="GO:0032366">
    <property type="term" value="P:intracellular sterol transport"/>
    <property type="evidence" value="ECO:0007669"/>
    <property type="project" value="UniProtKB-UniRule"/>
</dbReference>
<dbReference type="InterPro" id="IPR007290">
    <property type="entry name" value="Arv1"/>
</dbReference>
<evidence type="ECO:0000256" key="4">
    <source>
        <dbReference type="ARBA" id="ARBA00022692"/>
    </source>
</evidence>
<gene>
    <name evidence="11" type="ORF">D9615_005740</name>
</gene>
<evidence type="ECO:0000313" key="11">
    <source>
        <dbReference type="EMBL" id="KAF5379757.1"/>
    </source>
</evidence>
<dbReference type="Pfam" id="PF04161">
    <property type="entry name" value="Arv1"/>
    <property type="match status" value="1"/>
</dbReference>
<dbReference type="GO" id="GO:0032541">
    <property type="term" value="C:cortical endoplasmic reticulum"/>
    <property type="evidence" value="ECO:0007669"/>
    <property type="project" value="TreeGrafter"/>
</dbReference>
<evidence type="ECO:0000256" key="2">
    <source>
        <dbReference type="ARBA" id="ARBA00009187"/>
    </source>
</evidence>
<organism evidence="11 12">
    <name type="scientific">Tricholomella constricta</name>
    <dbReference type="NCBI Taxonomy" id="117010"/>
    <lineage>
        <taxon>Eukaryota</taxon>
        <taxon>Fungi</taxon>
        <taxon>Dikarya</taxon>
        <taxon>Basidiomycota</taxon>
        <taxon>Agaricomycotina</taxon>
        <taxon>Agaricomycetes</taxon>
        <taxon>Agaricomycetidae</taxon>
        <taxon>Agaricales</taxon>
        <taxon>Tricholomatineae</taxon>
        <taxon>Lyophyllaceae</taxon>
        <taxon>Tricholomella</taxon>
    </lineage>
</organism>
<keyword evidence="10" id="KW-0333">Golgi apparatus</keyword>
<keyword evidence="8 10" id="KW-0443">Lipid metabolism</keyword>
<dbReference type="AlphaFoldDB" id="A0A8H5HAK2"/>
<dbReference type="GO" id="GO:0016125">
    <property type="term" value="P:sterol metabolic process"/>
    <property type="evidence" value="ECO:0007669"/>
    <property type="project" value="UniProtKB-UniRule"/>
</dbReference>
<dbReference type="GO" id="GO:0000139">
    <property type="term" value="C:Golgi membrane"/>
    <property type="evidence" value="ECO:0007669"/>
    <property type="project" value="UniProtKB-SubCell"/>
</dbReference>
<comment type="caution">
    <text evidence="11">The sequence shown here is derived from an EMBL/GenBank/DDBJ whole genome shotgun (WGS) entry which is preliminary data.</text>
</comment>
<evidence type="ECO:0000256" key="10">
    <source>
        <dbReference type="RuleBase" id="RU368065"/>
    </source>
</evidence>
<keyword evidence="3 10" id="KW-0813">Transport</keyword>
<comment type="caution">
    <text evidence="10">Lacks conserved residue(s) required for the propagation of feature annotation.</text>
</comment>
<keyword evidence="6 10" id="KW-1133">Transmembrane helix</keyword>
<comment type="function">
    <text evidence="10">Mediator of sterol homeostasis involved in sterol uptake, trafficking and distribution into membranes.</text>
</comment>
<comment type="subcellular location">
    <subcellularLocation>
        <location evidence="1 10">Endoplasmic reticulum membrane</location>
        <topology evidence="1 10">Multi-pass membrane protein</topology>
    </subcellularLocation>
    <subcellularLocation>
        <location evidence="10">Golgi apparatus membrane</location>
        <topology evidence="10">Multi-pass membrane protein</topology>
    </subcellularLocation>
</comment>
<keyword evidence="12" id="KW-1185">Reference proteome</keyword>
<feature type="transmembrane region" description="Helical" evidence="10">
    <location>
        <begin position="214"/>
        <end position="238"/>
    </location>
</feature>
<dbReference type="EMBL" id="JAACJP010000015">
    <property type="protein sequence ID" value="KAF5379757.1"/>
    <property type="molecule type" value="Genomic_DNA"/>
</dbReference>
<comment type="similarity">
    <text evidence="2 10">Belongs to the ARV1 family.</text>
</comment>
<evidence type="ECO:0000256" key="5">
    <source>
        <dbReference type="ARBA" id="ARBA00022824"/>
    </source>
</evidence>